<evidence type="ECO:0000259" key="9">
    <source>
        <dbReference type="PROSITE" id="PS51330"/>
    </source>
</evidence>
<evidence type="ECO:0000313" key="11">
    <source>
        <dbReference type="Proteomes" id="UP000242637"/>
    </source>
</evidence>
<keyword evidence="6 7" id="KW-0560">Oxidoreductase</keyword>
<dbReference type="GO" id="GO:0004146">
    <property type="term" value="F:dihydrofolate reductase activity"/>
    <property type="evidence" value="ECO:0007669"/>
    <property type="project" value="UniProtKB-EC"/>
</dbReference>
<dbReference type="PANTHER" id="PTHR48069:SF3">
    <property type="entry name" value="DIHYDROFOLATE REDUCTASE"/>
    <property type="match status" value="1"/>
</dbReference>
<dbReference type="GO" id="GO:0005829">
    <property type="term" value="C:cytosol"/>
    <property type="evidence" value="ECO:0007669"/>
    <property type="project" value="TreeGrafter"/>
</dbReference>
<dbReference type="UniPathway" id="UPA00077">
    <property type="reaction ID" value="UER00158"/>
</dbReference>
<dbReference type="PANTHER" id="PTHR48069">
    <property type="entry name" value="DIHYDROFOLATE REDUCTASE"/>
    <property type="match status" value="1"/>
</dbReference>
<dbReference type="RefSeq" id="WP_231935349.1">
    <property type="nucleotide sequence ID" value="NZ_JAAFNI010000001.1"/>
</dbReference>
<dbReference type="GO" id="GO:0006730">
    <property type="term" value="P:one-carbon metabolic process"/>
    <property type="evidence" value="ECO:0007669"/>
    <property type="project" value="UniProtKB-KW"/>
</dbReference>
<dbReference type="GO" id="GO:0050661">
    <property type="term" value="F:NADP binding"/>
    <property type="evidence" value="ECO:0007669"/>
    <property type="project" value="InterPro"/>
</dbReference>
<evidence type="ECO:0000256" key="5">
    <source>
        <dbReference type="ARBA" id="ARBA00022857"/>
    </source>
</evidence>
<evidence type="ECO:0000256" key="2">
    <source>
        <dbReference type="ARBA" id="ARBA00009539"/>
    </source>
</evidence>
<sequence length="172" mass="18689">MTSFVPAPDPIVPESRICVVVAAAENWVIGAHGTMPWHLPEDLAHFKRITTGSAMIMGRRTFESIGRALPGRRSIVVTRDRSWSAPGAEPACSLAEAVSIAGEDRVTVAGGGQVYAEALGPDSPVVVDTVHLTRVHARPQGDTWFPPIDETQWRQVARTEGQGCTFLSYRRM</sequence>
<keyword evidence="5 7" id="KW-0521">NADP</keyword>
<comment type="function">
    <text evidence="7">Key enzyme in folate metabolism. Catalyzes an essential reaction for de novo glycine and purine synthesis, and for DNA precursor synthesis.</text>
</comment>
<keyword evidence="4 7" id="KW-0554">One-carbon metabolism</keyword>
<dbReference type="Gene3D" id="3.40.430.10">
    <property type="entry name" value="Dihydrofolate Reductase, subunit A"/>
    <property type="match status" value="1"/>
</dbReference>
<reference evidence="10 11" key="1">
    <citation type="submission" date="2017-06" db="EMBL/GenBank/DDBJ databases">
        <authorList>
            <consortium name="Pathogen Informatics"/>
        </authorList>
    </citation>
    <scope>NUCLEOTIDE SEQUENCE [LARGE SCALE GENOMIC DNA]</scope>
    <source>
        <strain evidence="10 11">NCTC13039</strain>
    </source>
</reference>
<dbReference type="PROSITE" id="PS51330">
    <property type="entry name" value="DHFR_2"/>
    <property type="match status" value="1"/>
</dbReference>
<dbReference type="GO" id="GO:0046655">
    <property type="term" value="P:folic acid metabolic process"/>
    <property type="evidence" value="ECO:0007669"/>
    <property type="project" value="TreeGrafter"/>
</dbReference>
<dbReference type="GeneID" id="63459671"/>
<dbReference type="STRING" id="1121387.GCA_000429885_02124"/>
<keyword evidence="11" id="KW-1185">Reference proteome</keyword>
<name>A0A239VK25_9MICO</name>
<evidence type="ECO:0000256" key="3">
    <source>
        <dbReference type="ARBA" id="ARBA00012856"/>
    </source>
</evidence>
<comment type="similarity">
    <text evidence="2 7 8">Belongs to the dihydrofolate reductase family.</text>
</comment>
<protein>
    <recommendedName>
        <fullName evidence="3 7">Dihydrofolate reductase</fullName>
        <ecNumber evidence="3 7">1.5.1.3</ecNumber>
    </recommendedName>
</protein>
<dbReference type="GO" id="GO:0046654">
    <property type="term" value="P:tetrahydrofolate biosynthetic process"/>
    <property type="evidence" value="ECO:0007669"/>
    <property type="project" value="UniProtKB-UniPathway"/>
</dbReference>
<gene>
    <name evidence="10" type="primary">dhfrIII</name>
    <name evidence="10" type="ORF">SAMEA4475696_01458</name>
</gene>
<dbReference type="EMBL" id="LT906453">
    <property type="protein sequence ID" value="SNV22246.1"/>
    <property type="molecule type" value="Genomic_DNA"/>
</dbReference>
<dbReference type="Pfam" id="PF00186">
    <property type="entry name" value="DHFR_1"/>
    <property type="match status" value="1"/>
</dbReference>
<evidence type="ECO:0000256" key="7">
    <source>
        <dbReference type="PIRNR" id="PIRNR000194"/>
    </source>
</evidence>
<dbReference type="AlphaFoldDB" id="A0A239VK25"/>
<dbReference type="GO" id="GO:0046452">
    <property type="term" value="P:dihydrofolate metabolic process"/>
    <property type="evidence" value="ECO:0007669"/>
    <property type="project" value="TreeGrafter"/>
</dbReference>
<dbReference type="EC" id="1.5.1.3" evidence="3 7"/>
<dbReference type="CDD" id="cd00209">
    <property type="entry name" value="DHFR"/>
    <property type="match status" value="1"/>
</dbReference>
<evidence type="ECO:0000256" key="1">
    <source>
        <dbReference type="ARBA" id="ARBA00004903"/>
    </source>
</evidence>
<evidence type="ECO:0000256" key="4">
    <source>
        <dbReference type="ARBA" id="ARBA00022563"/>
    </source>
</evidence>
<comment type="catalytic activity">
    <reaction evidence="7">
        <text>(6S)-5,6,7,8-tetrahydrofolate + NADP(+) = 7,8-dihydrofolate + NADPH + H(+)</text>
        <dbReference type="Rhea" id="RHEA:15009"/>
        <dbReference type="ChEBI" id="CHEBI:15378"/>
        <dbReference type="ChEBI" id="CHEBI:57451"/>
        <dbReference type="ChEBI" id="CHEBI:57453"/>
        <dbReference type="ChEBI" id="CHEBI:57783"/>
        <dbReference type="ChEBI" id="CHEBI:58349"/>
        <dbReference type="EC" id="1.5.1.3"/>
    </reaction>
</comment>
<dbReference type="InterPro" id="IPR001796">
    <property type="entry name" value="DHFR_dom"/>
</dbReference>
<comment type="pathway">
    <text evidence="1 7">Cofactor biosynthesis; tetrahydrofolate biosynthesis; 5,6,7,8-tetrahydrofolate from 7,8-dihydrofolate: step 1/1.</text>
</comment>
<organism evidence="10 11">
    <name type="scientific">Dermatophilus congolensis</name>
    <dbReference type="NCBI Taxonomy" id="1863"/>
    <lineage>
        <taxon>Bacteria</taxon>
        <taxon>Bacillati</taxon>
        <taxon>Actinomycetota</taxon>
        <taxon>Actinomycetes</taxon>
        <taxon>Micrococcales</taxon>
        <taxon>Dermatophilaceae</taxon>
        <taxon>Dermatophilus</taxon>
    </lineage>
</organism>
<dbReference type="InterPro" id="IPR017925">
    <property type="entry name" value="DHFR_CS"/>
</dbReference>
<dbReference type="SUPFAM" id="SSF53597">
    <property type="entry name" value="Dihydrofolate reductase-like"/>
    <property type="match status" value="1"/>
</dbReference>
<dbReference type="PIRSF" id="PIRSF000194">
    <property type="entry name" value="DHFR"/>
    <property type="match status" value="1"/>
</dbReference>
<accession>A0A239VK25</accession>
<evidence type="ECO:0000313" key="10">
    <source>
        <dbReference type="EMBL" id="SNV22246.1"/>
    </source>
</evidence>
<dbReference type="PROSITE" id="PS00075">
    <property type="entry name" value="DHFR_1"/>
    <property type="match status" value="1"/>
</dbReference>
<feature type="domain" description="DHFR" evidence="9">
    <location>
        <begin position="16"/>
        <end position="172"/>
    </location>
</feature>
<dbReference type="KEGG" id="dco:SAMEA4475696_1458"/>
<proteinExistence type="inferred from homology"/>
<dbReference type="PRINTS" id="PR00070">
    <property type="entry name" value="DHFR"/>
</dbReference>
<dbReference type="InterPro" id="IPR024072">
    <property type="entry name" value="DHFR-like_dom_sf"/>
</dbReference>
<evidence type="ECO:0000256" key="8">
    <source>
        <dbReference type="RuleBase" id="RU004474"/>
    </source>
</evidence>
<evidence type="ECO:0000256" key="6">
    <source>
        <dbReference type="ARBA" id="ARBA00023002"/>
    </source>
</evidence>
<dbReference type="InterPro" id="IPR012259">
    <property type="entry name" value="DHFR"/>
</dbReference>
<dbReference type="Proteomes" id="UP000242637">
    <property type="component" value="Chromosome 1"/>
</dbReference>